<dbReference type="EMBL" id="NGJX01000007">
    <property type="protein sequence ID" value="RSU01476.1"/>
    <property type="molecule type" value="Genomic_DNA"/>
</dbReference>
<reference evidence="2 3" key="1">
    <citation type="submission" date="2017-05" db="EMBL/GenBank/DDBJ databases">
        <title>Vagococcus spp. assemblies.</title>
        <authorList>
            <person name="Gulvik C.A."/>
        </authorList>
    </citation>
    <scope>NUCLEOTIDE SEQUENCE [LARGE SCALE GENOMIC DNA]</scope>
    <source>
        <strain evidence="2 3">NCFB 2497</strain>
    </source>
</reference>
<accession>A0A369AVD4</accession>
<feature type="transmembrane region" description="Helical" evidence="1">
    <location>
        <begin position="21"/>
        <end position="39"/>
    </location>
</feature>
<protein>
    <submittedName>
        <fullName evidence="2">Uncharacterized protein</fullName>
    </submittedName>
</protein>
<dbReference type="OrthoDB" id="10006247at2"/>
<keyword evidence="1" id="KW-1133">Transmembrane helix</keyword>
<feature type="transmembrane region" description="Helical" evidence="1">
    <location>
        <begin position="221"/>
        <end position="243"/>
    </location>
</feature>
<dbReference type="RefSeq" id="WP_114289850.1">
    <property type="nucleotide sequence ID" value="NZ_CP081459.1"/>
</dbReference>
<name>A0A369AVD4_9ENTE</name>
<keyword evidence="1" id="KW-0472">Membrane</keyword>
<feature type="transmembrane region" description="Helical" evidence="1">
    <location>
        <begin position="85"/>
        <end position="104"/>
    </location>
</feature>
<keyword evidence="3" id="KW-1185">Reference proteome</keyword>
<comment type="caution">
    <text evidence="2">The sequence shown here is derived from an EMBL/GenBank/DDBJ whole genome shotgun (WGS) entry which is preliminary data.</text>
</comment>
<keyword evidence="1" id="KW-0812">Transmembrane</keyword>
<evidence type="ECO:0000313" key="3">
    <source>
        <dbReference type="Proteomes" id="UP000288197"/>
    </source>
</evidence>
<organism evidence="2 3">
    <name type="scientific">Vagococcus fluvialis</name>
    <dbReference type="NCBI Taxonomy" id="2738"/>
    <lineage>
        <taxon>Bacteria</taxon>
        <taxon>Bacillati</taxon>
        <taxon>Bacillota</taxon>
        <taxon>Bacilli</taxon>
        <taxon>Lactobacillales</taxon>
        <taxon>Enterococcaceae</taxon>
        <taxon>Vagococcus</taxon>
    </lineage>
</organism>
<gene>
    <name evidence="2" type="ORF">CBF32_08050</name>
</gene>
<dbReference type="Proteomes" id="UP000288197">
    <property type="component" value="Unassembled WGS sequence"/>
</dbReference>
<evidence type="ECO:0000256" key="1">
    <source>
        <dbReference type="SAM" id="Phobius"/>
    </source>
</evidence>
<sequence length="255" mass="30167">MTNLRQSFKAARYHKRMTISLFIVFSLFLLLLSYISQLIDTQKFTLSYLLGKWDQLKHILPQFDTELNNRLGNSNDLIMAFYEHLRLLILVCSFIAFFFISLYFTHSRKEEIYSLNYIGIKRREMLPRLLLELFFPIILSLPVIFCILLVFHSHFLNESIQTNQKVMRHYFESEQMVPKKRENVPVTNTNESEKKLLPYNQTSILDVNITNNSNSHVFTTLLTNFILLCSDLIIAYTAGFYCYTTFGLRRRKLVV</sequence>
<dbReference type="AlphaFoldDB" id="A0A369AVD4"/>
<proteinExistence type="predicted"/>
<feature type="transmembrane region" description="Helical" evidence="1">
    <location>
        <begin position="129"/>
        <end position="151"/>
    </location>
</feature>
<dbReference type="GeneID" id="63146689"/>
<evidence type="ECO:0000313" key="2">
    <source>
        <dbReference type="EMBL" id="RSU01476.1"/>
    </source>
</evidence>